<keyword evidence="1" id="KW-0862">Zinc</keyword>
<dbReference type="GO" id="GO:0008270">
    <property type="term" value="F:zinc ion binding"/>
    <property type="evidence" value="ECO:0007669"/>
    <property type="project" value="UniProtKB-KW"/>
</dbReference>
<evidence type="ECO:0000313" key="5">
    <source>
        <dbReference type="EMBL" id="KAF5774055.1"/>
    </source>
</evidence>
<dbReference type="AlphaFoldDB" id="A0A9K3HBE0"/>
<name>A0A9K3HBE0_HELAN</name>
<feature type="coiled-coil region" evidence="2">
    <location>
        <begin position="292"/>
        <end position="319"/>
    </location>
</feature>
<keyword evidence="2" id="KW-0175">Coiled coil</keyword>
<dbReference type="InterPro" id="IPR001878">
    <property type="entry name" value="Znf_CCHC"/>
</dbReference>
<reference evidence="5" key="1">
    <citation type="journal article" date="2017" name="Nature">
        <title>The sunflower genome provides insights into oil metabolism, flowering and Asterid evolution.</title>
        <authorList>
            <person name="Badouin H."/>
            <person name="Gouzy J."/>
            <person name="Grassa C.J."/>
            <person name="Murat F."/>
            <person name="Staton S.E."/>
            <person name="Cottret L."/>
            <person name="Lelandais-Briere C."/>
            <person name="Owens G.L."/>
            <person name="Carrere S."/>
            <person name="Mayjonade B."/>
            <person name="Legrand L."/>
            <person name="Gill N."/>
            <person name="Kane N.C."/>
            <person name="Bowers J.E."/>
            <person name="Hubner S."/>
            <person name="Bellec A."/>
            <person name="Berard A."/>
            <person name="Berges H."/>
            <person name="Blanchet N."/>
            <person name="Boniface M.C."/>
            <person name="Brunel D."/>
            <person name="Catrice O."/>
            <person name="Chaidir N."/>
            <person name="Claudel C."/>
            <person name="Donnadieu C."/>
            <person name="Faraut T."/>
            <person name="Fievet G."/>
            <person name="Helmstetter N."/>
            <person name="King M."/>
            <person name="Knapp S.J."/>
            <person name="Lai Z."/>
            <person name="Le Paslier M.C."/>
            <person name="Lippi Y."/>
            <person name="Lorenzon L."/>
            <person name="Mandel J.R."/>
            <person name="Marage G."/>
            <person name="Marchand G."/>
            <person name="Marquand E."/>
            <person name="Bret-Mestries E."/>
            <person name="Morien E."/>
            <person name="Nambeesan S."/>
            <person name="Nguyen T."/>
            <person name="Pegot-Espagnet P."/>
            <person name="Pouilly N."/>
            <person name="Raftis F."/>
            <person name="Sallet E."/>
            <person name="Schiex T."/>
            <person name="Thomas J."/>
            <person name="Vandecasteele C."/>
            <person name="Vares D."/>
            <person name="Vear F."/>
            <person name="Vautrin S."/>
            <person name="Crespi M."/>
            <person name="Mangin B."/>
            <person name="Burke J.M."/>
            <person name="Salse J."/>
            <person name="Munos S."/>
            <person name="Vincourt P."/>
            <person name="Rieseberg L.H."/>
            <person name="Langlade N.B."/>
        </authorList>
    </citation>
    <scope>NUCLEOTIDE SEQUENCE</scope>
    <source>
        <tissue evidence="5">Leaves</tissue>
    </source>
</reference>
<feature type="compositionally biased region" description="Basic and acidic residues" evidence="3">
    <location>
        <begin position="418"/>
        <end position="430"/>
    </location>
</feature>
<dbReference type="Proteomes" id="UP000215914">
    <property type="component" value="Unassembled WGS sequence"/>
</dbReference>
<keyword evidence="1" id="KW-0863">Zinc-finger</keyword>
<evidence type="ECO:0000259" key="4">
    <source>
        <dbReference type="PROSITE" id="PS50158"/>
    </source>
</evidence>
<evidence type="ECO:0000313" key="6">
    <source>
        <dbReference type="Proteomes" id="UP000215914"/>
    </source>
</evidence>
<protein>
    <submittedName>
        <fullName evidence="5">Transcription factor interactor and regulator CCHC(Zn) family</fullName>
    </submittedName>
</protein>
<organism evidence="5 6">
    <name type="scientific">Helianthus annuus</name>
    <name type="common">Common sunflower</name>
    <dbReference type="NCBI Taxonomy" id="4232"/>
    <lineage>
        <taxon>Eukaryota</taxon>
        <taxon>Viridiplantae</taxon>
        <taxon>Streptophyta</taxon>
        <taxon>Embryophyta</taxon>
        <taxon>Tracheophyta</taxon>
        <taxon>Spermatophyta</taxon>
        <taxon>Magnoliopsida</taxon>
        <taxon>eudicotyledons</taxon>
        <taxon>Gunneridae</taxon>
        <taxon>Pentapetalae</taxon>
        <taxon>asterids</taxon>
        <taxon>campanulids</taxon>
        <taxon>Asterales</taxon>
        <taxon>Asteraceae</taxon>
        <taxon>Asteroideae</taxon>
        <taxon>Heliantheae alliance</taxon>
        <taxon>Heliantheae</taxon>
        <taxon>Helianthus</taxon>
    </lineage>
</organism>
<accession>A0A9K3HBE0</accession>
<dbReference type="EMBL" id="MNCJ02000328">
    <property type="protein sequence ID" value="KAF5774055.1"/>
    <property type="molecule type" value="Genomic_DNA"/>
</dbReference>
<dbReference type="PROSITE" id="PS50158">
    <property type="entry name" value="ZF_CCHC"/>
    <property type="match status" value="1"/>
</dbReference>
<comment type="caution">
    <text evidence="5">The sequence shown here is derived from an EMBL/GenBank/DDBJ whole genome shotgun (WGS) entry which is preliminary data.</text>
</comment>
<dbReference type="Gene3D" id="4.10.60.10">
    <property type="entry name" value="Zinc finger, CCHC-type"/>
    <property type="match status" value="1"/>
</dbReference>
<keyword evidence="6" id="KW-1185">Reference proteome</keyword>
<gene>
    <name evidence="5" type="ORF">HanXRQr2_Chr13g0595861</name>
</gene>
<feature type="domain" description="CCHC-type" evidence="4">
    <location>
        <begin position="82"/>
        <end position="97"/>
    </location>
</feature>
<feature type="region of interest" description="Disordered" evidence="3">
    <location>
        <begin position="401"/>
        <end position="473"/>
    </location>
</feature>
<dbReference type="SUPFAM" id="SSF57756">
    <property type="entry name" value="Retrovirus zinc finger-like domains"/>
    <property type="match status" value="1"/>
</dbReference>
<dbReference type="InterPro" id="IPR036875">
    <property type="entry name" value="Znf_CCHC_sf"/>
</dbReference>
<keyword evidence="1" id="KW-0479">Metal-binding</keyword>
<evidence type="ECO:0000256" key="1">
    <source>
        <dbReference type="PROSITE-ProRule" id="PRU00047"/>
    </source>
</evidence>
<dbReference type="Pfam" id="PF00098">
    <property type="entry name" value="zf-CCHC"/>
    <property type="match status" value="1"/>
</dbReference>
<sequence>MSLLGTVLESYRSFFAGRIGNPVLTKEDYDQIDAEEMELMDIKWCLASVLRRAEKFKQITGRDDLREANVSTLGFDKSKVICFRCREKGHFKRECTNREASGAQNPFNNNDYYRKAIYHQVAQQPTQQQAQTTHERNVIEESLKRACTVNQDEKKSSTGFNWDKYIPADGKACVIDQDDEKLPKGFSWENFNWDDYDPNKAPVHTAFVARIEEDSDDDTEYYAKRMRDYLKMLAESDSEDEKAKQKKKKIKTPVSSDDEDVPVVRRKVKEVPKFKISEEVDAREIPVNCETCEIIKKKNSELINNMNMLKESYDVLNKAMNMYNDTIEEQAIAMKTLQGAFMIKQKVVNNYIEKCAILEQKLEAQRIETERVNRLLKSYSCTSYVIDKIYPIVEGMKAFEEDEVTETEEKTSKKKNEKKFDTKKKTDKKNSGKKQGVSYNKCLPPLENGYLPRNPNSERVQKATNLQWESESSVNLPESIDVTFTLSDTD</sequence>
<reference evidence="5" key="2">
    <citation type="submission" date="2020-06" db="EMBL/GenBank/DDBJ databases">
        <title>Helianthus annuus Genome sequencing and assembly Release 2.</title>
        <authorList>
            <person name="Gouzy J."/>
            <person name="Langlade N."/>
            <person name="Munos S."/>
        </authorList>
    </citation>
    <scope>NUCLEOTIDE SEQUENCE</scope>
    <source>
        <tissue evidence="5">Leaves</tissue>
    </source>
</reference>
<evidence type="ECO:0000256" key="3">
    <source>
        <dbReference type="SAM" id="MobiDB-lite"/>
    </source>
</evidence>
<feature type="compositionally biased region" description="Polar residues" evidence="3">
    <location>
        <begin position="454"/>
        <end position="473"/>
    </location>
</feature>
<dbReference type="GO" id="GO:0003676">
    <property type="term" value="F:nucleic acid binding"/>
    <property type="evidence" value="ECO:0007669"/>
    <property type="project" value="InterPro"/>
</dbReference>
<feature type="region of interest" description="Disordered" evidence="3">
    <location>
        <begin position="236"/>
        <end position="259"/>
    </location>
</feature>
<dbReference type="SMART" id="SM00343">
    <property type="entry name" value="ZnF_C2HC"/>
    <property type="match status" value="1"/>
</dbReference>
<dbReference type="Gramene" id="mRNA:HanXRQr2_Chr13g0595861">
    <property type="protein sequence ID" value="CDS:HanXRQr2_Chr13g0595861.1"/>
    <property type="gene ID" value="HanXRQr2_Chr13g0595861"/>
</dbReference>
<proteinExistence type="predicted"/>
<evidence type="ECO:0000256" key="2">
    <source>
        <dbReference type="SAM" id="Coils"/>
    </source>
</evidence>